<dbReference type="STRING" id="1195236.CTER_1132"/>
<proteinExistence type="predicted"/>
<dbReference type="eggNOG" id="COG3356">
    <property type="taxonomic scope" value="Bacteria"/>
</dbReference>
<accession>S0FRB7</accession>
<dbReference type="RefSeq" id="WP_004624630.1">
    <property type="nucleotide sequence ID" value="NZ_AORV01000025.1"/>
</dbReference>
<keyword evidence="2" id="KW-1185">Reference proteome</keyword>
<evidence type="ECO:0000313" key="1">
    <source>
        <dbReference type="EMBL" id="EMS72896.1"/>
    </source>
</evidence>
<dbReference type="EMBL" id="AORV01000025">
    <property type="protein sequence ID" value="EMS72896.1"/>
    <property type="molecule type" value="Genomic_DNA"/>
</dbReference>
<organism evidence="1 2">
    <name type="scientific">Ruminiclostridium cellobioparum subsp. termitidis CT1112</name>
    <dbReference type="NCBI Taxonomy" id="1195236"/>
    <lineage>
        <taxon>Bacteria</taxon>
        <taxon>Bacillati</taxon>
        <taxon>Bacillota</taxon>
        <taxon>Clostridia</taxon>
        <taxon>Eubacteriales</taxon>
        <taxon>Oscillospiraceae</taxon>
        <taxon>Ruminiclostridium</taxon>
    </lineage>
</organism>
<evidence type="ECO:0000313" key="2">
    <source>
        <dbReference type="Proteomes" id="UP000014155"/>
    </source>
</evidence>
<comment type="caution">
    <text evidence="1">The sequence shown here is derived from an EMBL/GenBank/DDBJ whole genome shotgun (WGS) entry which is preliminary data.</text>
</comment>
<protein>
    <submittedName>
        <fullName evidence="1">Neutral/alkaline non-lysosomal ceramidase</fullName>
    </submittedName>
</protein>
<reference evidence="1 2" key="1">
    <citation type="journal article" date="2013" name="Genome Announc.">
        <title>Draft Genome Sequence of the Cellulolytic, Mesophilic, Anaerobic Bacterium Clostridium termitidis Strain CT1112 (DSM 5398).</title>
        <authorList>
            <person name="Lal S."/>
            <person name="Ramachandran U."/>
            <person name="Zhang X."/>
            <person name="Munir R."/>
            <person name="Sparling R."/>
            <person name="Levin D.B."/>
        </authorList>
    </citation>
    <scope>NUCLEOTIDE SEQUENCE [LARGE SCALE GENOMIC DNA]</scope>
    <source>
        <strain evidence="1 2">CT1112</strain>
    </source>
</reference>
<dbReference type="AlphaFoldDB" id="S0FRB7"/>
<dbReference type="Proteomes" id="UP000014155">
    <property type="component" value="Unassembled WGS sequence"/>
</dbReference>
<sequence length="409" mass="45437">MNNRVLLGFAAVDITPSYNVQTVGFGRQDNLSRGVLHRLSAQVSVWHSGKEVCCLAAIDHIGFMCEDANILRDRIANRLNVTREKVMLCFSHTHSAPNISLEQEYFQFLCEQVLSAVNEAEKTLAPVKAAWGVTEADIGINRRNAAGVLDRRINILKIADADTGHLRLLILRLTAHGNVLREDNYMISSDFVGVTRKLLEERYGCGVMITQGASGNVKPKYEGSVEALDKMASAIMDAVTPCAHKLQPDEIRKLTMFSQIELFYADVPAPERAEAISAEAMELHCIDGTQWLEEVARLHGENITRQSTEMELQYFILNDGCLCGVPSEIMCELAVDAARACHNELVCFGGYTNGCNGYLPSAGEYDRGGYEVLHSYLIYYIYHGRVMPLNRDTADKLVKLVTERLKAAD</sequence>
<name>S0FRB7_RUMCE</name>
<dbReference type="PATRIC" id="fig|1195236.3.peg.1432"/>
<gene>
    <name evidence="1" type="ORF">CTER_1132</name>
</gene>